<proteinExistence type="predicted"/>
<sequence>GIRILNYIDDWLIRAQSEQMAVQHRGVVLTHMKGTGMVWDFGHDADTRSSLQWQDCVQRDTFWPAVHETPTVVAQDQGVLPKGKPVSHDQGHAAMPTCLGNGPVLGVPCRRVMQATDA</sequence>
<organism evidence="1 2">
    <name type="scientific">Cirrhinus mrigala</name>
    <name type="common">Mrigala</name>
    <dbReference type="NCBI Taxonomy" id="683832"/>
    <lineage>
        <taxon>Eukaryota</taxon>
        <taxon>Metazoa</taxon>
        <taxon>Chordata</taxon>
        <taxon>Craniata</taxon>
        <taxon>Vertebrata</taxon>
        <taxon>Euteleostomi</taxon>
        <taxon>Actinopterygii</taxon>
        <taxon>Neopterygii</taxon>
        <taxon>Teleostei</taxon>
        <taxon>Ostariophysi</taxon>
        <taxon>Cypriniformes</taxon>
        <taxon>Cyprinidae</taxon>
        <taxon>Labeoninae</taxon>
        <taxon>Labeonini</taxon>
        <taxon>Cirrhinus</taxon>
    </lineage>
</organism>
<dbReference type="EMBL" id="JAMKFB020000022">
    <property type="protein sequence ID" value="KAL0159694.1"/>
    <property type="molecule type" value="Genomic_DNA"/>
</dbReference>
<feature type="non-terminal residue" evidence="1">
    <location>
        <position position="1"/>
    </location>
</feature>
<gene>
    <name evidence="1" type="ORF">M9458_043419</name>
</gene>
<evidence type="ECO:0000313" key="2">
    <source>
        <dbReference type="Proteomes" id="UP001529510"/>
    </source>
</evidence>
<reference evidence="1 2" key="1">
    <citation type="submission" date="2024-05" db="EMBL/GenBank/DDBJ databases">
        <title>Genome sequencing and assembly of Indian major carp, Cirrhinus mrigala (Hamilton, 1822).</title>
        <authorList>
            <person name="Mohindra V."/>
            <person name="Chowdhury L.M."/>
            <person name="Lal K."/>
            <person name="Jena J.K."/>
        </authorList>
    </citation>
    <scope>NUCLEOTIDE SEQUENCE [LARGE SCALE GENOMIC DNA]</scope>
    <source>
        <strain evidence="1">CM1030</strain>
        <tissue evidence="1">Blood</tissue>
    </source>
</reference>
<evidence type="ECO:0000313" key="1">
    <source>
        <dbReference type="EMBL" id="KAL0159694.1"/>
    </source>
</evidence>
<dbReference type="AlphaFoldDB" id="A0ABD0NCC0"/>
<comment type="caution">
    <text evidence="1">The sequence shown here is derived from an EMBL/GenBank/DDBJ whole genome shotgun (WGS) entry which is preliminary data.</text>
</comment>
<keyword evidence="2" id="KW-1185">Reference proteome</keyword>
<protein>
    <submittedName>
        <fullName evidence="1">Uncharacterized protein</fullName>
    </submittedName>
</protein>
<feature type="non-terminal residue" evidence="1">
    <location>
        <position position="118"/>
    </location>
</feature>
<dbReference type="Proteomes" id="UP001529510">
    <property type="component" value="Unassembled WGS sequence"/>
</dbReference>
<accession>A0ABD0NCC0</accession>
<name>A0ABD0NCC0_CIRMR</name>